<protein>
    <recommendedName>
        <fullName evidence="1">MAM domain-containing protein</fullName>
    </recommendedName>
</protein>
<feature type="non-terminal residue" evidence="2">
    <location>
        <position position="1"/>
    </location>
</feature>
<dbReference type="EMBL" id="CAXKWB010006512">
    <property type="protein sequence ID" value="CAL4083118.1"/>
    <property type="molecule type" value="Genomic_DNA"/>
</dbReference>
<gene>
    <name evidence="2" type="ORF">MNOR_LOCUS12085</name>
</gene>
<keyword evidence="3" id="KW-1185">Reference proteome</keyword>
<dbReference type="GO" id="GO:0016020">
    <property type="term" value="C:membrane"/>
    <property type="evidence" value="ECO:0007669"/>
    <property type="project" value="InterPro"/>
</dbReference>
<dbReference type="InterPro" id="IPR051560">
    <property type="entry name" value="MAM_domain-containing"/>
</dbReference>
<evidence type="ECO:0000259" key="1">
    <source>
        <dbReference type="PROSITE" id="PS50060"/>
    </source>
</evidence>
<dbReference type="CDD" id="cd06263">
    <property type="entry name" value="MAM"/>
    <property type="match status" value="1"/>
</dbReference>
<accession>A0AAV2QJ48</accession>
<dbReference type="AlphaFoldDB" id="A0AAV2QJ48"/>
<dbReference type="PANTHER" id="PTHR23282">
    <property type="entry name" value="APICAL ENDOSOMAL GLYCOPROTEIN PRECURSOR"/>
    <property type="match status" value="1"/>
</dbReference>
<dbReference type="InterPro" id="IPR013320">
    <property type="entry name" value="ConA-like_dom_sf"/>
</dbReference>
<sequence length="248" mass="27843">FIYLPVWNDGLGPGARGLLESKMVSATSASCLSFAYYLAGPHEINVEIQTGKWEEVWHKAWGSGEEWLEAHVTISSDELFSILILGVRGDNYGGVIAVDDIVLREGPCTEPREMCDFERGICDWTLDTSDWPQFMRTKATELGGDHTIGTPDGHILKARNVWADSSREAIANTSVMYAMDPSCVSFWYFGAYKVNAVISVQYVEIDVDGDSDAIKPITKWSEHVPPDAYYWLEGRFSIKSSYYQLIFK</sequence>
<dbReference type="SMART" id="SM00137">
    <property type="entry name" value="MAM"/>
    <property type="match status" value="1"/>
</dbReference>
<dbReference type="Proteomes" id="UP001497623">
    <property type="component" value="Unassembled WGS sequence"/>
</dbReference>
<feature type="domain" description="MAM" evidence="1">
    <location>
        <begin position="1"/>
        <end position="110"/>
    </location>
</feature>
<name>A0AAV2QJ48_MEGNR</name>
<evidence type="ECO:0000313" key="3">
    <source>
        <dbReference type="Proteomes" id="UP001497623"/>
    </source>
</evidence>
<evidence type="ECO:0000313" key="2">
    <source>
        <dbReference type="EMBL" id="CAL4083118.1"/>
    </source>
</evidence>
<feature type="non-terminal residue" evidence="2">
    <location>
        <position position="248"/>
    </location>
</feature>
<dbReference type="InterPro" id="IPR000998">
    <property type="entry name" value="MAM_dom"/>
</dbReference>
<dbReference type="Pfam" id="PF00629">
    <property type="entry name" value="MAM"/>
    <property type="match status" value="2"/>
</dbReference>
<organism evidence="2 3">
    <name type="scientific">Meganyctiphanes norvegica</name>
    <name type="common">Northern krill</name>
    <name type="synonym">Thysanopoda norvegica</name>
    <dbReference type="NCBI Taxonomy" id="48144"/>
    <lineage>
        <taxon>Eukaryota</taxon>
        <taxon>Metazoa</taxon>
        <taxon>Ecdysozoa</taxon>
        <taxon>Arthropoda</taxon>
        <taxon>Crustacea</taxon>
        <taxon>Multicrustacea</taxon>
        <taxon>Malacostraca</taxon>
        <taxon>Eumalacostraca</taxon>
        <taxon>Eucarida</taxon>
        <taxon>Euphausiacea</taxon>
        <taxon>Euphausiidae</taxon>
        <taxon>Meganyctiphanes</taxon>
    </lineage>
</organism>
<comment type="caution">
    <text evidence="2">The sequence shown here is derived from an EMBL/GenBank/DDBJ whole genome shotgun (WGS) entry which is preliminary data.</text>
</comment>
<proteinExistence type="predicted"/>
<feature type="domain" description="MAM" evidence="1">
    <location>
        <begin position="113"/>
        <end position="248"/>
    </location>
</feature>
<dbReference type="PROSITE" id="PS50060">
    <property type="entry name" value="MAM_2"/>
    <property type="match status" value="2"/>
</dbReference>
<dbReference type="PANTHER" id="PTHR23282:SF101">
    <property type="entry name" value="MAM DOMAIN-CONTAINING PROTEIN"/>
    <property type="match status" value="1"/>
</dbReference>
<dbReference type="Gene3D" id="2.60.120.200">
    <property type="match status" value="2"/>
</dbReference>
<dbReference type="SUPFAM" id="SSF49899">
    <property type="entry name" value="Concanavalin A-like lectins/glucanases"/>
    <property type="match status" value="2"/>
</dbReference>
<reference evidence="2 3" key="1">
    <citation type="submission" date="2024-05" db="EMBL/GenBank/DDBJ databases">
        <authorList>
            <person name="Wallberg A."/>
        </authorList>
    </citation>
    <scope>NUCLEOTIDE SEQUENCE [LARGE SCALE GENOMIC DNA]</scope>
</reference>